<keyword evidence="2" id="KW-0732">Signal</keyword>
<feature type="region of interest" description="Disordered" evidence="1">
    <location>
        <begin position="435"/>
        <end position="517"/>
    </location>
</feature>
<dbReference type="AlphaFoldDB" id="A0A9D1KQE9"/>
<dbReference type="Gene3D" id="3.30.457.10">
    <property type="entry name" value="Copper amine oxidase-like, N-terminal domain"/>
    <property type="match status" value="1"/>
</dbReference>
<feature type="chain" id="PRO_5038469238" evidence="2">
    <location>
        <begin position="24"/>
        <end position="663"/>
    </location>
</feature>
<reference evidence="4" key="2">
    <citation type="journal article" date="2021" name="PeerJ">
        <title>Extensive microbial diversity within the chicken gut microbiome revealed by metagenomics and culture.</title>
        <authorList>
            <person name="Gilroy R."/>
            <person name="Ravi A."/>
            <person name="Getino M."/>
            <person name="Pursley I."/>
            <person name="Horton D.L."/>
            <person name="Alikhan N.F."/>
            <person name="Baker D."/>
            <person name="Gharbi K."/>
            <person name="Hall N."/>
            <person name="Watson M."/>
            <person name="Adriaenssens E.M."/>
            <person name="Foster-Nyarko E."/>
            <person name="Jarju S."/>
            <person name="Secka A."/>
            <person name="Antonio M."/>
            <person name="Oren A."/>
            <person name="Chaudhuri R.R."/>
            <person name="La Ragione R."/>
            <person name="Hildebrand F."/>
            <person name="Pallen M.J."/>
        </authorList>
    </citation>
    <scope>NUCLEOTIDE SEQUENCE</scope>
    <source>
        <strain evidence="4">CHK181-108</strain>
    </source>
</reference>
<dbReference type="InterPro" id="IPR012854">
    <property type="entry name" value="Cu_amine_oxidase-like_N"/>
</dbReference>
<dbReference type="Pfam" id="PF07833">
    <property type="entry name" value="Cu_amine_oxidN1"/>
    <property type="match status" value="1"/>
</dbReference>
<dbReference type="PROSITE" id="PS51257">
    <property type="entry name" value="PROKAR_LIPOPROTEIN"/>
    <property type="match status" value="1"/>
</dbReference>
<dbReference type="PANTHER" id="PTHR40050:SF1">
    <property type="entry name" value="INNER SPORE COAT PROTEIN H"/>
    <property type="match status" value="1"/>
</dbReference>
<dbReference type="InterPro" id="IPR014867">
    <property type="entry name" value="Spore_coat_CotH_CotH2/3/7"/>
</dbReference>
<feature type="region of interest" description="Disordered" evidence="1">
    <location>
        <begin position="383"/>
        <end position="416"/>
    </location>
</feature>
<dbReference type="GO" id="GO:0016301">
    <property type="term" value="F:kinase activity"/>
    <property type="evidence" value="ECO:0007669"/>
    <property type="project" value="UniProtKB-KW"/>
</dbReference>
<comment type="caution">
    <text evidence="4">The sequence shown here is derived from an EMBL/GenBank/DDBJ whole genome shotgun (WGS) entry which is preliminary data.</text>
</comment>
<name>A0A9D1KQE9_9FIRM</name>
<gene>
    <name evidence="4" type="ORF">IAA60_01195</name>
</gene>
<feature type="compositionally biased region" description="Gly residues" evidence="1">
    <location>
        <begin position="499"/>
        <end position="508"/>
    </location>
</feature>
<dbReference type="Proteomes" id="UP000824165">
    <property type="component" value="Unassembled WGS sequence"/>
</dbReference>
<reference evidence="4" key="1">
    <citation type="submission" date="2020-10" db="EMBL/GenBank/DDBJ databases">
        <authorList>
            <person name="Gilroy R."/>
        </authorList>
    </citation>
    <scope>NUCLEOTIDE SEQUENCE</scope>
    <source>
        <strain evidence="4">CHK181-108</strain>
    </source>
</reference>
<evidence type="ECO:0000313" key="4">
    <source>
        <dbReference type="EMBL" id="HIT84497.1"/>
    </source>
</evidence>
<keyword evidence="4" id="KW-0418">Kinase</keyword>
<protein>
    <submittedName>
        <fullName evidence="4">CotH kinase family protein</fullName>
    </submittedName>
</protein>
<evidence type="ECO:0000259" key="3">
    <source>
        <dbReference type="Pfam" id="PF07833"/>
    </source>
</evidence>
<dbReference type="Pfam" id="PF08757">
    <property type="entry name" value="CotH"/>
    <property type="match status" value="1"/>
</dbReference>
<dbReference type="InterPro" id="IPR036582">
    <property type="entry name" value="Mao_N_sf"/>
</dbReference>
<dbReference type="SUPFAM" id="SSF55383">
    <property type="entry name" value="Copper amine oxidase, domain N"/>
    <property type="match status" value="1"/>
</dbReference>
<proteinExistence type="predicted"/>
<accession>A0A9D1KQE9</accession>
<feature type="compositionally biased region" description="Low complexity" evidence="1">
    <location>
        <begin position="383"/>
        <end position="392"/>
    </location>
</feature>
<evidence type="ECO:0000256" key="2">
    <source>
        <dbReference type="SAM" id="SignalP"/>
    </source>
</evidence>
<evidence type="ECO:0000313" key="5">
    <source>
        <dbReference type="Proteomes" id="UP000824165"/>
    </source>
</evidence>
<dbReference type="PANTHER" id="PTHR40050">
    <property type="entry name" value="INNER SPORE COAT PROTEIN H"/>
    <property type="match status" value="1"/>
</dbReference>
<feature type="signal peptide" evidence="2">
    <location>
        <begin position="1"/>
        <end position="23"/>
    </location>
</feature>
<sequence length="663" mass="72328">MKKIISLLTAAVMLFALMTAACADENEEINDYSELFERDNVIEVSISIDEADLEDMCAYPLNEEYHSADITFNGVTIENAGIRTKGNMTLTSIASSGSDRYSYRVKFNKYVKGQKLYGLNELVLNSGYSDPSYMREYLHYEYLRELGMNVPETVFCDLYINGEHVGLYLAIEAIDSSFVETEFGDSGESGNLYKMEQGARLQYREDESYSYAELKYGTDTEMTGLKSFIKALNDMPEGEKGDIEKYLDVDSALKYIASNTVLSNYDSYSGVMGHNYYLYESEDGIFSVIPWDFNMSFGGMGADTTIGIDTPVSGVGMDSVPLIKNLLAVDEYKERYYGYIEELTELLSSFEERVDELKSIIEPYVENDPTSFYTIEEFENATTAGADAAAPEESSEPVEDSEGRNEEMRPGGGFGSSVSIIDIVNDRLENIAAQFDGTADKETSSGGFGGGGFMGGMPPGGGEMPAPPDGTAPPDGQSEGTDALPEGGPQKGEDIPEMPGGGFGGNMAQGGERPELPPGMDIGDFGNFGDFGDFGDFGNFGNSSTKSSVIRVHIDGHIQQFDVDPIIDNDTTLVEYRTVMESLGAEVTWDEASQTVTAVKGDTEIKLTIGSETAYVNGEAQTLLCAPQIVDGHTLVPIRFIAEQFGMKVKWEEASNLITVSSR</sequence>
<feature type="compositionally biased region" description="Gly residues" evidence="1">
    <location>
        <begin position="446"/>
        <end position="463"/>
    </location>
</feature>
<evidence type="ECO:0000256" key="1">
    <source>
        <dbReference type="SAM" id="MobiDB-lite"/>
    </source>
</evidence>
<keyword evidence="4" id="KW-0808">Transferase</keyword>
<feature type="domain" description="Copper amine oxidase-like N-terminal" evidence="3">
    <location>
        <begin position="554"/>
        <end position="659"/>
    </location>
</feature>
<dbReference type="EMBL" id="DVLU01000009">
    <property type="protein sequence ID" value="HIT84497.1"/>
    <property type="molecule type" value="Genomic_DNA"/>
</dbReference>
<organism evidence="4 5">
    <name type="scientific">Candidatus Ornithomonoglobus intestinigallinarum</name>
    <dbReference type="NCBI Taxonomy" id="2840894"/>
    <lineage>
        <taxon>Bacteria</taxon>
        <taxon>Bacillati</taxon>
        <taxon>Bacillota</taxon>
        <taxon>Clostridia</taxon>
        <taxon>Candidatus Ornithomonoglobus</taxon>
    </lineage>
</organism>